<dbReference type="InterPro" id="IPR027806">
    <property type="entry name" value="HARBI1_dom"/>
</dbReference>
<dbReference type="InterPro" id="IPR045249">
    <property type="entry name" value="HARBI1-like"/>
</dbReference>
<dbReference type="PANTHER" id="PTHR22930:SF289">
    <property type="entry name" value="DDE TNP4 DOMAIN-CONTAINING PROTEIN-RELATED"/>
    <property type="match status" value="1"/>
</dbReference>
<comment type="subcellular location">
    <subcellularLocation>
        <location evidence="3">Cytoplasm</location>
    </subcellularLocation>
    <subcellularLocation>
        <location evidence="2">Nucleus</location>
    </subcellularLocation>
</comment>
<evidence type="ECO:0000313" key="15">
    <source>
        <dbReference type="Proteomes" id="UP001160148"/>
    </source>
</evidence>
<accession>A0AAV0WN98</accession>
<evidence type="ECO:0000256" key="2">
    <source>
        <dbReference type="ARBA" id="ARBA00004123"/>
    </source>
</evidence>
<comment type="caution">
    <text evidence="14">The sequence shown here is derived from an EMBL/GenBank/DDBJ whole genome shotgun (WGS) entry which is preliminary data.</text>
</comment>
<gene>
    <name evidence="14" type="ORF">MEUPH1_LOCUS13121</name>
</gene>
<evidence type="ECO:0000256" key="4">
    <source>
        <dbReference type="ARBA" id="ARBA00006958"/>
    </source>
</evidence>
<dbReference type="Pfam" id="PF13359">
    <property type="entry name" value="DDE_Tnp_4"/>
    <property type="match status" value="1"/>
</dbReference>
<evidence type="ECO:0000256" key="5">
    <source>
        <dbReference type="ARBA" id="ARBA00015519"/>
    </source>
</evidence>
<evidence type="ECO:0000256" key="8">
    <source>
        <dbReference type="ARBA" id="ARBA00022723"/>
    </source>
</evidence>
<protein>
    <recommendedName>
        <fullName evidence="5">Putative nuclease HARBI1</fullName>
    </recommendedName>
    <alternativeName>
        <fullName evidence="11">Harbinger transposase-derived nuclease</fullName>
    </alternativeName>
</protein>
<keyword evidence="10" id="KW-0539">Nucleus</keyword>
<comment type="cofactor">
    <cofactor evidence="1">
        <name>a divalent metal cation</name>
        <dbReference type="ChEBI" id="CHEBI:60240"/>
    </cofactor>
</comment>
<evidence type="ECO:0000256" key="7">
    <source>
        <dbReference type="ARBA" id="ARBA00022722"/>
    </source>
</evidence>
<name>A0AAV0WN98_9HEMI</name>
<organism evidence="14 15">
    <name type="scientific">Macrosiphum euphorbiae</name>
    <name type="common">potato aphid</name>
    <dbReference type="NCBI Taxonomy" id="13131"/>
    <lineage>
        <taxon>Eukaryota</taxon>
        <taxon>Metazoa</taxon>
        <taxon>Ecdysozoa</taxon>
        <taxon>Arthropoda</taxon>
        <taxon>Hexapoda</taxon>
        <taxon>Insecta</taxon>
        <taxon>Pterygota</taxon>
        <taxon>Neoptera</taxon>
        <taxon>Paraneoptera</taxon>
        <taxon>Hemiptera</taxon>
        <taxon>Sternorrhyncha</taxon>
        <taxon>Aphidomorpha</taxon>
        <taxon>Aphidoidea</taxon>
        <taxon>Aphididae</taxon>
        <taxon>Macrosiphini</taxon>
        <taxon>Macrosiphum</taxon>
    </lineage>
</organism>
<evidence type="ECO:0000256" key="9">
    <source>
        <dbReference type="ARBA" id="ARBA00022801"/>
    </source>
</evidence>
<feature type="domain" description="DDE Tnp4" evidence="13">
    <location>
        <begin position="160"/>
        <end position="310"/>
    </location>
</feature>
<evidence type="ECO:0000256" key="1">
    <source>
        <dbReference type="ARBA" id="ARBA00001968"/>
    </source>
</evidence>
<evidence type="ECO:0000256" key="10">
    <source>
        <dbReference type="ARBA" id="ARBA00023242"/>
    </source>
</evidence>
<comment type="similarity">
    <text evidence="4">Belongs to the HARBI1 family.</text>
</comment>
<dbReference type="EMBL" id="CARXXK010000002">
    <property type="protein sequence ID" value="CAI6357499.1"/>
    <property type="molecule type" value="Genomic_DNA"/>
</dbReference>
<dbReference type="Proteomes" id="UP001160148">
    <property type="component" value="Unassembled WGS sequence"/>
</dbReference>
<comment type="function">
    <text evidence="12">Transposase-derived protein that may have nuclease activity. Does not have transposase activity.</text>
</comment>
<dbReference type="GO" id="GO:0005634">
    <property type="term" value="C:nucleus"/>
    <property type="evidence" value="ECO:0007669"/>
    <property type="project" value="UniProtKB-SubCell"/>
</dbReference>
<dbReference type="PANTHER" id="PTHR22930">
    <property type="match status" value="1"/>
</dbReference>
<dbReference type="GO" id="GO:0005737">
    <property type="term" value="C:cytoplasm"/>
    <property type="evidence" value="ECO:0007669"/>
    <property type="project" value="UniProtKB-SubCell"/>
</dbReference>
<evidence type="ECO:0000256" key="11">
    <source>
        <dbReference type="ARBA" id="ARBA00030126"/>
    </source>
</evidence>
<keyword evidence="9" id="KW-0378">Hydrolase</keyword>
<keyword evidence="8" id="KW-0479">Metal-binding</keyword>
<evidence type="ECO:0000256" key="12">
    <source>
        <dbReference type="ARBA" id="ARBA00045850"/>
    </source>
</evidence>
<keyword evidence="15" id="KW-1185">Reference proteome</keyword>
<dbReference type="InterPro" id="IPR026103">
    <property type="entry name" value="HARBI1_animal"/>
</dbReference>
<dbReference type="GO" id="GO:0004518">
    <property type="term" value="F:nuclease activity"/>
    <property type="evidence" value="ECO:0007669"/>
    <property type="project" value="UniProtKB-KW"/>
</dbReference>
<evidence type="ECO:0000313" key="14">
    <source>
        <dbReference type="EMBL" id="CAI6357499.1"/>
    </source>
</evidence>
<dbReference type="AlphaFoldDB" id="A0AAV0WN98"/>
<proteinExistence type="inferred from homology"/>
<keyword evidence="7" id="KW-0540">Nuclease</keyword>
<dbReference type="GO" id="GO:0046872">
    <property type="term" value="F:metal ion binding"/>
    <property type="evidence" value="ECO:0007669"/>
    <property type="project" value="UniProtKB-KW"/>
</dbReference>
<evidence type="ECO:0000259" key="13">
    <source>
        <dbReference type="Pfam" id="PF13359"/>
    </source>
</evidence>
<evidence type="ECO:0000256" key="3">
    <source>
        <dbReference type="ARBA" id="ARBA00004496"/>
    </source>
</evidence>
<dbReference type="GO" id="GO:0016787">
    <property type="term" value="F:hydrolase activity"/>
    <property type="evidence" value="ECO:0007669"/>
    <property type="project" value="UniProtKB-KW"/>
</dbReference>
<keyword evidence="6" id="KW-0963">Cytoplasm</keyword>
<reference evidence="14 15" key="1">
    <citation type="submission" date="2023-01" db="EMBL/GenBank/DDBJ databases">
        <authorList>
            <person name="Whitehead M."/>
        </authorList>
    </citation>
    <scope>NUCLEOTIDE SEQUENCE [LARGE SCALE GENOMIC DNA]</scope>
</reference>
<evidence type="ECO:0000256" key="6">
    <source>
        <dbReference type="ARBA" id="ARBA00022490"/>
    </source>
</evidence>
<dbReference type="PRINTS" id="PR02086">
    <property type="entry name" value="PUTNUCHARBI1"/>
</dbReference>
<sequence>MSLTSASSSSDESDDNNMLFDILINLPSPRRFRVRSNPLEDYDDFDFKIRFRLSKETFMILLHMIGENIEHKTLRNFSLSAEVQILIALRYYATGTFQAVLGDHIHVHKATVCRIVKRVSLQIAQLRPQYIQFPNNTVQLQQIQARFYKLHGFPRVIGAIDCTHIRIQSPKNDIGEKFRNRKGYFSLNIQAICDSQLKIMNIVARWPGSVHDSTIFDNSFIRAKFENNEFGNKFLLGDGGYPCRSYLLTPLLNPRTDAERKYQKAQIGTRNVVERLFGVWKRRFPVLAIGIRTKLSTTMNTIVATAVLYNILLLQKDEIPLEEDNLVDNELFEELPSIPTRQLGNAARSNLINHVFS</sequence>